<feature type="region of interest" description="Disordered" evidence="1">
    <location>
        <begin position="396"/>
        <end position="495"/>
    </location>
</feature>
<feature type="compositionally biased region" description="Basic residues" evidence="1">
    <location>
        <begin position="454"/>
        <end position="466"/>
    </location>
</feature>
<feature type="compositionally biased region" description="Basic and acidic residues" evidence="1">
    <location>
        <begin position="440"/>
        <end position="453"/>
    </location>
</feature>
<gene>
    <name evidence="2" type="ORF">CMQ_3927</name>
</gene>
<dbReference type="eggNOG" id="ENOG502S7JR">
    <property type="taxonomic scope" value="Eukaryota"/>
</dbReference>
<dbReference type="RefSeq" id="XP_014175340.1">
    <property type="nucleotide sequence ID" value="XM_014319865.1"/>
</dbReference>
<dbReference type="GeneID" id="25977081"/>
<feature type="compositionally biased region" description="Polar residues" evidence="1">
    <location>
        <begin position="304"/>
        <end position="316"/>
    </location>
</feature>
<proteinExistence type="predicted"/>
<reference evidence="2 3" key="1">
    <citation type="journal article" date="2011" name="Proc. Natl. Acad. Sci. U.S.A.">
        <title>Genome and transcriptome analyses of the mountain pine beetle-fungal symbiont Grosmannia clavigera, a lodgepole pine pathogen.</title>
        <authorList>
            <person name="DiGuistini S."/>
            <person name="Wang Y."/>
            <person name="Liao N.Y."/>
            <person name="Taylor G."/>
            <person name="Tanguay P."/>
            <person name="Feau N."/>
            <person name="Henrissat B."/>
            <person name="Chan S.K."/>
            <person name="Hesse-Orce U."/>
            <person name="Alamouti S.M."/>
            <person name="Tsui C.K.M."/>
            <person name="Docking R.T."/>
            <person name="Levasseur A."/>
            <person name="Haridas S."/>
            <person name="Robertson G."/>
            <person name="Birol I."/>
            <person name="Holt R.A."/>
            <person name="Marra M.A."/>
            <person name="Hamelin R.C."/>
            <person name="Hirst M."/>
            <person name="Jones S.J.M."/>
            <person name="Bohlmann J."/>
            <person name="Breuil C."/>
        </authorList>
    </citation>
    <scope>NUCLEOTIDE SEQUENCE [LARGE SCALE GENOMIC DNA]</scope>
    <source>
        <strain evidence="3">kw1407 / UAMH 11150</strain>
    </source>
</reference>
<evidence type="ECO:0000313" key="2">
    <source>
        <dbReference type="EMBL" id="EFX05858.1"/>
    </source>
</evidence>
<feature type="compositionally biased region" description="Polar residues" evidence="1">
    <location>
        <begin position="517"/>
        <end position="530"/>
    </location>
</feature>
<dbReference type="EMBL" id="GL629735">
    <property type="protein sequence ID" value="EFX05858.1"/>
    <property type="molecule type" value="Genomic_DNA"/>
</dbReference>
<feature type="region of interest" description="Disordered" evidence="1">
    <location>
        <begin position="652"/>
        <end position="696"/>
    </location>
</feature>
<protein>
    <submittedName>
        <fullName evidence="2">Uncharacterized protein</fullName>
    </submittedName>
</protein>
<feature type="compositionally biased region" description="Basic and acidic residues" evidence="1">
    <location>
        <begin position="283"/>
        <end position="301"/>
    </location>
</feature>
<sequence length="946" mass="103780">MTMWPFQRMSRRKRTRSDIDDDLQRPLPSHVFDAPAAAVSGLSLSARQRSVHKKPHKLQRRRAYSFDLGRADNIEIGGGTARSDTVIIGHFYAAGTGNEHADAALRHKPTLRPPSKRKGSKRRKNTNDFEREAELKAMSRENVHHNGRNFTPFRPAAEPWSSGRVLRKETIKAHGSFRRRQGRDNEQHPSDVSLPLAESIDSAMSSDSEQIAYTVSPFAALAPKPTLRYAPTDSGTLLQRLPSQRRKLAQPISDAVLKAHKRVDDLADDLDAKGLRELLERDQRRRDRKRQRDQERIEQRLRQAQQAPGPSTSTNLDRGVLGRESAGLGRDTTSAVVTSSTRRHSAQTLISPPASPSASPQDFEYQPPAQAQKHQSFVSSATGTSVLEEDMIIDTVGQEDSASSSRPQRRRSPIQQFYRPESIPEGLNEFEPSPPTMAVGERKYPAPTPERRNSKLRRLITSRKRQSLGSSLEQSEKGGQPAESFSHKTSVASTAPGSLSWGTFAMLFRWRLKAKQSSGPSSFSNLSRDSMTAKAPPRMQAHARSHWQQHSLSQLPIQSHPPAAAVATERSAAPHPMKVGGGIPQRTLSRFREDLPDFLMSPPTSREASPEVEPVPPVPPVPEHISADEPNRTLYLGDEDDEPTVPTAVCVPQHESDQLRAQFSRDSNGAKASMRDTPTSWLRLDDKPSPEPEPQQDISLAFIDSEASWLSGRIAKRRVSGQNSAQVLNSLDSLTRSFPKPPQPQRSHRYRGSWASNETGETGEPPVSPVSFSMIPAVAASTTSDLEMTDDDMTGVVDGAYMHGVTRYSDTASVSTSAFRRNSGDVRQSSDEEDTARWGSVNQGQSATVVTLPAVSAMKSREVLTDFLNGDNGSGSDSIDSPVSLVSPVSLTGSDFLKDEDAGVQRATSVNLGKGHARHISAGSAKLLELTPHNLTDAKGQTDASM</sequence>
<name>F0X8F0_GROCL</name>
<organism evidence="3">
    <name type="scientific">Grosmannia clavigera (strain kw1407 / UAMH 11150)</name>
    <name type="common">Blue stain fungus</name>
    <name type="synonym">Graphiocladiella clavigera</name>
    <dbReference type="NCBI Taxonomy" id="655863"/>
    <lineage>
        <taxon>Eukaryota</taxon>
        <taxon>Fungi</taxon>
        <taxon>Dikarya</taxon>
        <taxon>Ascomycota</taxon>
        <taxon>Pezizomycotina</taxon>
        <taxon>Sordariomycetes</taxon>
        <taxon>Sordariomycetidae</taxon>
        <taxon>Ophiostomatales</taxon>
        <taxon>Ophiostomataceae</taxon>
        <taxon>Leptographium</taxon>
    </lineage>
</organism>
<keyword evidence="3" id="KW-1185">Reference proteome</keyword>
<feature type="region of interest" description="Disordered" evidence="1">
    <location>
        <begin position="600"/>
        <end position="628"/>
    </location>
</feature>
<dbReference type="STRING" id="655863.F0X8F0"/>
<evidence type="ECO:0000256" key="1">
    <source>
        <dbReference type="SAM" id="MobiDB-lite"/>
    </source>
</evidence>
<feature type="compositionally biased region" description="Basic residues" evidence="1">
    <location>
        <begin position="106"/>
        <end position="124"/>
    </location>
</feature>
<dbReference type="OrthoDB" id="4152802at2759"/>
<dbReference type="InParanoid" id="F0X8F0"/>
<dbReference type="AlphaFoldDB" id="F0X8F0"/>
<accession>F0X8F0</accession>
<dbReference type="Proteomes" id="UP000007796">
    <property type="component" value="Unassembled WGS sequence"/>
</dbReference>
<evidence type="ECO:0000313" key="3">
    <source>
        <dbReference type="Proteomes" id="UP000007796"/>
    </source>
</evidence>
<feature type="region of interest" description="Disordered" evidence="1">
    <location>
        <begin position="283"/>
        <end position="380"/>
    </location>
</feature>
<feature type="region of interest" description="Disordered" evidence="1">
    <location>
        <begin position="734"/>
        <end position="771"/>
    </location>
</feature>
<feature type="region of interest" description="Disordered" evidence="1">
    <location>
        <begin position="517"/>
        <end position="536"/>
    </location>
</feature>
<feature type="region of interest" description="Disordered" evidence="1">
    <location>
        <begin position="812"/>
        <end position="844"/>
    </location>
</feature>
<feature type="compositionally biased region" description="Basic and acidic residues" evidence="1">
    <location>
        <begin position="125"/>
        <end position="144"/>
    </location>
</feature>
<dbReference type="HOGENOM" id="CLU_010101_0_0_1"/>
<feature type="region of interest" description="Disordered" evidence="1">
    <location>
        <begin position="1"/>
        <end position="22"/>
    </location>
</feature>
<feature type="compositionally biased region" description="Pro residues" evidence="1">
    <location>
        <begin position="613"/>
        <end position="622"/>
    </location>
</feature>
<feature type="region of interest" description="Disordered" evidence="1">
    <location>
        <begin position="101"/>
        <end position="165"/>
    </location>
</feature>